<organism evidence="2 3">
    <name type="scientific">Pelotomaculum isophthalicicum JI</name>
    <dbReference type="NCBI Taxonomy" id="947010"/>
    <lineage>
        <taxon>Bacteria</taxon>
        <taxon>Bacillati</taxon>
        <taxon>Bacillota</taxon>
        <taxon>Clostridia</taxon>
        <taxon>Eubacteriales</taxon>
        <taxon>Desulfotomaculaceae</taxon>
        <taxon>Pelotomaculum</taxon>
    </lineage>
</organism>
<evidence type="ECO:0000313" key="3">
    <source>
        <dbReference type="Proteomes" id="UP001154312"/>
    </source>
</evidence>
<protein>
    <submittedName>
        <fullName evidence="2">Uncharacterized protein</fullName>
    </submittedName>
</protein>
<evidence type="ECO:0000256" key="1">
    <source>
        <dbReference type="SAM" id="MobiDB-lite"/>
    </source>
</evidence>
<dbReference type="RefSeq" id="WP_277442412.1">
    <property type="nucleotide sequence ID" value="NZ_JAKOAV010000003.1"/>
</dbReference>
<reference evidence="2" key="1">
    <citation type="submission" date="2022-02" db="EMBL/GenBank/DDBJ databases">
        <authorList>
            <person name="Leng L."/>
        </authorList>
    </citation>
    <scope>NUCLEOTIDE SEQUENCE</scope>
    <source>
        <strain evidence="2">JI</strain>
    </source>
</reference>
<feature type="compositionally biased region" description="Basic and acidic residues" evidence="1">
    <location>
        <begin position="28"/>
        <end position="45"/>
    </location>
</feature>
<name>A0A9X4GXW0_9FIRM</name>
<accession>A0A9X4GXW0</accession>
<dbReference type="AlphaFoldDB" id="A0A9X4GXW0"/>
<sequence>MSRYGDKNKYKGNVVRKPATTITPDYDFSTKKNNNDEDTDTKENQ</sequence>
<evidence type="ECO:0000313" key="2">
    <source>
        <dbReference type="EMBL" id="MDF9407220.1"/>
    </source>
</evidence>
<comment type="caution">
    <text evidence="2">The sequence shown here is derived from an EMBL/GenBank/DDBJ whole genome shotgun (WGS) entry which is preliminary data.</text>
</comment>
<proteinExistence type="predicted"/>
<dbReference type="Proteomes" id="UP001154312">
    <property type="component" value="Unassembled WGS sequence"/>
</dbReference>
<keyword evidence="3" id="KW-1185">Reference proteome</keyword>
<dbReference type="EMBL" id="JAKOAV010000003">
    <property type="protein sequence ID" value="MDF9407220.1"/>
    <property type="molecule type" value="Genomic_DNA"/>
</dbReference>
<gene>
    <name evidence="2" type="ORF">L7E55_02425</name>
</gene>
<feature type="region of interest" description="Disordered" evidence="1">
    <location>
        <begin position="1"/>
        <end position="45"/>
    </location>
</feature>